<reference evidence="1 2" key="1">
    <citation type="submission" date="2015-02" db="EMBL/GenBank/DDBJ databases">
        <title>Single-cell genomics of uncultivated deep-branching MTB reveals a conserved set of magnetosome genes.</title>
        <authorList>
            <person name="Kolinko S."/>
            <person name="Richter M."/>
            <person name="Glockner F.O."/>
            <person name="Brachmann A."/>
            <person name="Schuler D."/>
        </authorList>
    </citation>
    <scope>NUCLEOTIDE SEQUENCE [LARGE SCALE GENOMIC DNA]</scope>
    <source>
        <strain evidence="1">TM-1</strain>
    </source>
</reference>
<keyword evidence="2" id="KW-1185">Reference proteome</keyword>
<dbReference type="AlphaFoldDB" id="A0A0F3GVZ3"/>
<dbReference type="Proteomes" id="UP000033423">
    <property type="component" value="Unassembled WGS sequence"/>
</dbReference>
<organism evidence="1 2">
    <name type="scientific">Candidatus Magnetobacterium bavaricum</name>
    <dbReference type="NCBI Taxonomy" id="29290"/>
    <lineage>
        <taxon>Bacteria</taxon>
        <taxon>Pseudomonadati</taxon>
        <taxon>Nitrospirota</taxon>
        <taxon>Thermodesulfovibrionia</taxon>
        <taxon>Thermodesulfovibrionales</taxon>
        <taxon>Candidatus Magnetobacteriaceae</taxon>
        <taxon>Candidatus Magnetobacterium</taxon>
    </lineage>
</organism>
<evidence type="ECO:0000313" key="2">
    <source>
        <dbReference type="Proteomes" id="UP000033423"/>
    </source>
</evidence>
<name>A0A0F3GVZ3_9BACT</name>
<sequence>MPITIDIEDSEVLKKVFMEGYQEGLIKGKRIAKLRQEIEAMLESKYGSTGLKLMDIVRAIDDIDTLDEFIESIKKYSSATEFIAYLQTKTEIMKMPLQDDDILKHVLIEGELKGKLEAIEVMLEIKYGAEGLELMDMVRNIKRR</sequence>
<evidence type="ECO:0000313" key="1">
    <source>
        <dbReference type="EMBL" id="KJU86032.1"/>
    </source>
</evidence>
<evidence type="ECO:0008006" key="3">
    <source>
        <dbReference type="Google" id="ProtNLM"/>
    </source>
</evidence>
<dbReference type="EMBL" id="LACI01000771">
    <property type="protein sequence ID" value="KJU86032.1"/>
    <property type="molecule type" value="Genomic_DNA"/>
</dbReference>
<proteinExistence type="predicted"/>
<accession>A0A0F3GVZ3</accession>
<comment type="caution">
    <text evidence="1">The sequence shown here is derived from an EMBL/GenBank/DDBJ whole genome shotgun (WGS) entry which is preliminary data.</text>
</comment>
<protein>
    <recommendedName>
        <fullName evidence="3">DUF4351 domain-containing protein</fullName>
    </recommendedName>
</protein>
<gene>
    <name evidence="1" type="ORF">MBAV_001776</name>
</gene>